<keyword evidence="7" id="KW-0325">Glycoprotein</keyword>
<dbReference type="PANTHER" id="PTHR11452:SF83">
    <property type="entry name" value="ALPHA-GALACTOSIDASE"/>
    <property type="match status" value="1"/>
</dbReference>
<dbReference type="Proteomes" id="UP001519460">
    <property type="component" value="Unassembled WGS sequence"/>
</dbReference>
<comment type="caution">
    <text evidence="13">The sequence shown here is derived from an EMBL/GenBank/DDBJ whole genome shotgun (WGS) entry which is preliminary data.</text>
</comment>
<comment type="similarity">
    <text evidence="2 10">Belongs to the glycosyl hydrolase 27 family.</text>
</comment>
<dbReference type="GO" id="GO:0016798">
    <property type="term" value="F:hydrolase activity, acting on glycosyl bonds"/>
    <property type="evidence" value="ECO:0007669"/>
    <property type="project" value="UniProtKB-KW"/>
</dbReference>
<dbReference type="Pfam" id="PF17450">
    <property type="entry name" value="Melibiase_2_C"/>
    <property type="match status" value="1"/>
</dbReference>
<keyword evidence="11" id="KW-0732">Signal</keyword>
<comment type="subunit">
    <text evidence="3 10">Homodimer.</text>
</comment>
<evidence type="ECO:0000256" key="7">
    <source>
        <dbReference type="ARBA" id="ARBA00023180"/>
    </source>
</evidence>
<keyword evidence="6 10" id="KW-1015">Disulfide bond</keyword>
<dbReference type="PROSITE" id="PS51257">
    <property type="entry name" value="PROKAR_LIPOPROTEIN"/>
    <property type="match status" value="1"/>
</dbReference>
<evidence type="ECO:0000256" key="9">
    <source>
        <dbReference type="ARBA" id="ARBA00023295"/>
    </source>
</evidence>
<evidence type="ECO:0000256" key="8">
    <source>
        <dbReference type="ARBA" id="ARBA00023228"/>
    </source>
</evidence>
<dbReference type="Gene3D" id="3.20.20.70">
    <property type="entry name" value="Aldolase class I"/>
    <property type="match status" value="1"/>
</dbReference>
<dbReference type="InterPro" id="IPR013785">
    <property type="entry name" value="Aldolase_TIM"/>
</dbReference>
<feature type="chain" id="PRO_5044792730" description="Alpha-galactosidase" evidence="11">
    <location>
        <begin position="19"/>
        <end position="339"/>
    </location>
</feature>
<evidence type="ECO:0000313" key="13">
    <source>
        <dbReference type="EMBL" id="KAK7503869.1"/>
    </source>
</evidence>
<dbReference type="SUPFAM" id="SSF51011">
    <property type="entry name" value="Glycosyl hydrolase domain"/>
    <property type="match status" value="1"/>
</dbReference>
<dbReference type="EMBL" id="JACVVK020000018">
    <property type="protein sequence ID" value="KAK7503869.1"/>
    <property type="molecule type" value="Genomic_DNA"/>
</dbReference>
<evidence type="ECO:0000256" key="5">
    <source>
        <dbReference type="ARBA" id="ARBA00023098"/>
    </source>
</evidence>
<evidence type="ECO:0000256" key="2">
    <source>
        <dbReference type="ARBA" id="ARBA00009743"/>
    </source>
</evidence>
<dbReference type="CDD" id="cd14792">
    <property type="entry name" value="GH27"/>
    <property type="match status" value="1"/>
</dbReference>
<evidence type="ECO:0000256" key="1">
    <source>
        <dbReference type="ARBA" id="ARBA00004371"/>
    </source>
</evidence>
<dbReference type="EC" id="3.2.1.-" evidence="10"/>
<dbReference type="GO" id="GO:0006629">
    <property type="term" value="P:lipid metabolic process"/>
    <property type="evidence" value="ECO:0007669"/>
    <property type="project" value="UniProtKB-KW"/>
</dbReference>
<dbReference type="AlphaFoldDB" id="A0ABD0LW62"/>
<evidence type="ECO:0000256" key="6">
    <source>
        <dbReference type="ARBA" id="ARBA00023157"/>
    </source>
</evidence>
<name>A0ABD0LW62_9CAEN</name>
<dbReference type="InterPro" id="IPR002241">
    <property type="entry name" value="Glyco_hydro_27"/>
</dbReference>
<evidence type="ECO:0000256" key="4">
    <source>
        <dbReference type="ARBA" id="ARBA00022801"/>
    </source>
</evidence>
<dbReference type="GO" id="GO:0005764">
    <property type="term" value="C:lysosome"/>
    <property type="evidence" value="ECO:0007669"/>
    <property type="project" value="UniProtKB-SubCell"/>
</dbReference>
<keyword evidence="14" id="KW-1185">Reference proteome</keyword>
<organism evidence="13 14">
    <name type="scientific">Batillaria attramentaria</name>
    <dbReference type="NCBI Taxonomy" id="370345"/>
    <lineage>
        <taxon>Eukaryota</taxon>
        <taxon>Metazoa</taxon>
        <taxon>Spiralia</taxon>
        <taxon>Lophotrochozoa</taxon>
        <taxon>Mollusca</taxon>
        <taxon>Gastropoda</taxon>
        <taxon>Caenogastropoda</taxon>
        <taxon>Sorbeoconcha</taxon>
        <taxon>Cerithioidea</taxon>
        <taxon>Batillariidae</taxon>
        <taxon>Batillaria</taxon>
    </lineage>
</organism>
<dbReference type="InterPro" id="IPR035373">
    <property type="entry name" value="Melibiase/NAGA_C"/>
</dbReference>
<gene>
    <name evidence="13" type="ORF">BaRGS_00004992</name>
</gene>
<evidence type="ECO:0000256" key="3">
    <source>
        <dbReference type="ARBA" id="ARBA00011738"/>
    </source>
</evidence>
<dbReference type="InterPro" id="IPR017853">
    <property type="entry name" value="GH"/>
</dbReference>
<comment type="subcellular location">
    <subcellularLocation>
        <location evidence="1">Lysosome</location>
    </subcellularLocation>
</comment>
<dbReference type="PANTHER" id="PTHR11452">
    <property type="entry name" value="ALPHA-GALACTOSIDASE/ALPHA-N-ACETYLGALACTOSAMINIDASE"/>
    <property type="match status" value="1"/>
</dbReference>
<proteinExistence type="inferred from homology"/>
<feature type="signal peptide" evidence="11">
    <location>
        <begin position="1"/>
        <end position="18"/>
    </location>
</feature>
<sequence>MEKFAVLCLAVVLGGCHGLDNGLARTPPMGWLSWQRYRCNTDCKNQPEECISESLYKAMADRMVSDGYRDAGYVYVNIDDCWPAKKRDANLSLVADPDRFPSGIKALADYVHAKGLKLGIYSDMGSETCGGYPGSKFYMERDAQTFAAWGIDSLKLDGCYSTIDDFPIGYPIMGLELNKTGRPILYSCSWPAYYTGKKLIPPYKDIAQNCNLWRNYDDIDDSFDSVTNIIQWFAQDKGNFTKVAGPGNWNDPDMDGNLEFWQRQIAPVGSYAIALVNYGSGGGPARLEVSLSNFAINGSGSYNVTEAFDGTSIGVLKPNDKFDVRVNPSGVFLAIAVKM</sequence>
<accession>A0ABD0LW62</accession>
<dbReference type="PRINTS" id="PR00740">
    <property type="entry name" value="GLHYDRLASE27"/>
</dbReference>
<evidence type="ECO:0000313" key="14">
    <source>
        <dbReference type="Proteomes" id="UP001519460"/>
    </source>
</evidence>
<keyword evidence="9 10" id="KW-0326">Glycosidase</keyword>
<dbReference type="SUPFAM" id="SSF51445">
    <property type="entry name" value="(Trans)glycosidases"/>
    <property type="match status" value="1"/>
</dbReference>
<protein>
    <recommendedName>
        <fullName evidence="10">Alpha-galactosidase</fullName>
        <ecNumber evidence="10">3.2.1.-</ecNumber>
    </recommendedName>
</protein>
<dbReference type="FunFam" id="3.20.20.70:FF:000197">
    <property type="entry name" value="Alpha-galactosidase"/>
    <property type="match status" value="1"/>
</dbReference>
<evidence type="ECO:0000259" key="12">
    <source>
        <dbReference type="Pfam" id="PF17450"/>
    </source>
</evidence>
<evidence type="ECO:0000256" key="11">
    <source>
        <dbReference type="SAM" id="SignalP"/>
    </source>
</evidence>
<keyword evidence="5" id="KW-0443">Lipid metabolism</keyword>
<evidence type="ECO:0000256" key="10">
    <source>
        <dbReference type="RuleBase" id="RU361168"/>
    </source>
</evidence>
<feature type="domain" description="Alpha galactosidase A C-terminal" evidence="12">
    <location>
        <begin position="256"/>
        <end position="330"/>
    </location>
</feature>
<dbReference type="PROSITE" id="PS00512">
    <property type="entry name" value="ALPHA_GALACTOSIDASE"/>
    <property type="match status" value="1"/>
</dbReference>
<keyword evidence="8" id="KW-0458">Lysosome</keyword>
<reference evidence="13 14" key="1">
    <citation type="journal article" date="2023" name="Sci. Data">
        <title>Genome assembly of the Korean intertidal mud-creeper Batillaria attramentaria.</title>
        <authorList>
            <person name="Patra A.K."/>
            <person name="Ho P.T."/>
            <person name="Jun S."/>
            <person name="Lee S.J."/>
            <person name="Kim Y."/>
            <person name="Won Y.J."/>
        </authorList>
    </citation>
    <scope>NUCLEOTIDE SEQUENCE [LARGE SCALE GENOMIC DNA]</scope>
    <source>
        <strain evidence="13">Wonlab-2016</strain>
    </source>
</reference>
<dbReference type="InterPro" id="IPR000111">
    <property type="entry name" value="Glyco_hydro_27/36_CS"/>
</dbReference>
<keyword evidence="4 10" id="KW-0378">Hydrolase</keyword>
<dbReference type="Pfam" id="PF16499">
    <property type="entry name" value="Melibiase_2"/>
    <property type="match status" value="1"/>
</dbReference>